<reference evidence="2" key="1">
    <citation type="journal article" date="2019" name="Int. J. Syst. Evol. Microbiol.">
        <title>The Global Catalogue of Microorganisms (GCM) 10K type strain sequencing project: providing services to taxonomists for standard genome sequencing and annotation.</title>
        <authorList>
            <consortium name="The Broad Institute Genomics Platform"/>
            <consortium name="The Broad Institute Genome Sequencing Center for Infectious Disease"/>
            <person name="Wu L."/>
            <person name="Ma J."/>
        </authorList>
    </citation>
    <scope>NUCLEOTIDE SEQUENCE [LARGE SCALE GENOMIC DNA]</scope>
    <source>
        <strain evidence="2">CECT 7069</strain>
    </source>
</reference>
<dbReference type="InterPro" id="IPR002636">
    <property type="entry name" value="DUF29"/>
</dbReference>
<gene>
    <name evidence="1" type="ORF">QWZ12_06275</name>
</gene>
<dbReference type="EMBL" id="JAUFPX010000003">
    <property type="protein sequence ID" value="MDN3590218.1"/>
    <property type="molecule type" value="Genomic_DNA"/>
</dbReference>
<proteinExistence type="predicted"/>
<accession>A0ABT8BEA8</accession>
<evidence type="ECO:0000313" key="1">
    <source>
        <dbReference type="EMBL" id="MDN3590218.1"/>
    </source>
</evidence>
<organism evidence="1 2">
    <name type="scientific">Methylobacterium adhaesivum</name>
    <dbReference type="NCBI Taxonomy" id="333297"/>
    <lineage>
        <taxon>Bacteria</taxon>
        <taxon>Pseudomonadati</taxon>
        <taxon>Pseudomonadota</taxon>
        <taxon>Alphaproteobacteria</taxon>
        <taxon>Hyphomicrobiales</taxon>
        <taxon>Methylobacteriaceae</taxon>
        <taxon>Methylobacterium</taxon>
    </lineage>
</organism>
<dbReference type="Pfam" id="PF01724">
    <property type="entry name" value="DUF29"/>
    <property type="match status" value="1"/>
</dbReference>
<dbReference type="RefSeq" id="WP_238225470.1">
    <property type="nucleotide sequence ID" value="NZ_BPQD01000013.1"/>
</dbReference>
<evidence type="ECO:0000313" key="2">
    <source>
        <dbReference type="Proteomes" id="UP001224644"/>
    </source>
</evidence>
<dbReference type="Gene3D" id="1.20.1220.20">
    <property type="entry name" value="Uncharcterised protein PF01724"/>
    <property type="match status" value="1"/>
</dbReference>
<protein>
    <submittedName>
        <fullName evidence="1">DUF29 domain-containing protein</fullName>
    </submittedName>
</protein>
<dbReference type="Proteomes" id="UP001224644">
    <property type="component" value="Unassembled WGS sequence"/>
</dbReference>
<dbReference type="PANTHER" id="PTHR34235">
    <property type="entry name" value="SLR1203 PROTEIN-RELATED"/>
    <property type="match status" value="1"/>
</dbReference>
<keyword evidence="2" id="KW-1185">Reference proteome</keyword>
<name>A0ABT8BEA8_9HYPH</name>
<comment type="caution">
    <text evidence="1">The sequence shown here is derived from an EMBL/GenBank/DDBJ whole genome shotgun (WGS) entry which is preliminary data.</text>
</comment>
<sequence>MSKAAVGPSPVRVPRAQDLYETDLYLWTQAQAALLRTGRPQEIDWQHLAEEIESVGGSQKSEIRSRLAILLQHLLKWEFQPEKRKYGWRASIVEQRLQIDGLIEVSPSLRSWPEAVLAKSYRLARTRAADETGLPENRFPETCPYSLALILDEGFYPGPLSPDVV</sequence>